<evidence type="ECO:0000313" key="2">
    <source>
        <dbReference type="EMBL" id="AES73749.1"/>
    </source>
</evidence>
<reference evidence="2 4" key="1">
    <citation type="journal article" date="2011" name="Nature">
        <title>The Medicago genome provides insight into the evolution of rhizobial symbioses.</title>
        <authorList>
            <person name="Young N.D."/>
            <person name="Debelle F."/>
            <person name="Oldroyd G.E."/>
            <person name="Geurts R."/>
            <person name="Cannon S.B."/>
            <person name="Udvardi M.K."/>
            <person name="Benedito V.A."/>
            <person name="Mayer K.F."/>
            <person name="Gouzy J."/>
            <person name="Schoof H."/>
            <person name="Van de Peer Y."/>
            <person name="Proost S."/>
            <person name="Cook D.R."/>
            <person name="Meyers B.C."/>
            <person name="Spannagl M."/>
            <person name="Cheung F."/>
            <person name="De Mita S."/>
            <person name="Krishnakumar V."/>
            <person name="Gundlach H."/>
            <person name="Zhou S."/>
            <person name="Mudge J."/>
            <person name="Bharti A.K."/>
            <person name="Murray J.D."/>
            <person name="Naoumkina M.A."/>
            <person name="Rosen B."/>
            <person name="Silverstein K.A."/>
            <person name="Tang H."/>
            <person name="Rombauts S."/>
            <person name="Zhao P.X."/>
            <person name="Zhou P."/>
            <person name="Barbe V."/>
            <person name="Bardou P."/>
            <person name="Bechner M."/>
            <person name="Bellec A."/>
            <person name="Berger A."/>
            <person name="Berges H."/>
            <person name="Bidwell S."/>
            <person name="Bisseling T."/>
            <person name="Choisne N."/>
            <person name="Couloux A."/>
            <person name="Denny R."/>
            <person name="Deshpande S."/>
            <person name="Dai X."/>
            <person name="Doyle J.J."/>
            <person name="Dudez A.M."/>
            <person name="Farmer A.D."/>
            <person name="Fouteau S."/>
            <person name="Franken C."/>
            <person name="Gibelin C."/>
            <person name="Gish J."/>
            <person name="Goldstein S."/>
            <person name="Gonzalez A.J."/>
            <person name="Green P.J."/>
            <person name="Hallab A."/>
            <person name="Hartog M."/>
            <person name="Hua A."/>
            <person name="Humphray S.J."/>
            <person name="Jeong D.H."/>
            <person name="Jing Y."/>
            <person name="Jocker A."/>
            <person name="Kenton S.M."/>
            <person name="Kim D.J."/>
            <person name="Klee K."/>
            <person name="Lai H."/>
            <person name="Lang C."/>
            <person name="Lin S."/>
            <person name="Macmil S.L."/>
            <person name="Magdelenat G."/>
            <person name="Matthews L."/>
            <person name="McCorrison J."/>
            <person name="Monaghan E.L."/>
            <person name="Mun J.H."/>
            <person name="Najar F.Z."/>
            <person name="Nicholson C."/>
            <person name="Noirot C."/>
            <person name="O'Bleness M."/>
            <person name="Paule C.R."/>
            <person name="Poulain J."/>
            <person name="Prion F."/>
            <person name="Qin B."/>
            <person name="Qu C."/>
            <person name="Retzel E.F."/>
            <person name="Riddle C."/>
            <person name="Sallet E."/>
            <person name="Samain S."/>
            <person name="Samson N."/>
            <person name="Sanders I."/>
            <person name="Saurat O."/>
            <person name="Scarpelli C."/>
            <person name="Schiex T."/>
            <person name="Segurens B."/>
            <person name="Severin A.J."/>
            <person name="Sherrier D.J."/>
            <person name="Shi R."/>
            <person name="Sims S."/>
            <person name="Singer S.R."/>
            <person name="Sinharoy S."/>
            <person name="Sterck L."/>
            <person name="Viollet A."/>
            <person name="Wang B.B."/>
            <person name="Wang K."/>
            <person name="Wang M."/>
            <person name="Wang X."/>
            <person name="Warfsmann J."/>
            <person name="Weissenbach J."/>
            <person name="White D.D."/>
            <person name="White J.D."/>
            <person name="Wiley G.B."/>
            <person name="Wincker P."/>
            <person name="Xing Y."/>
            <person name="Yang L."/>
            <person name="Yao Z."/>
            <person name="Ying F."/>
            <person name="Zhai J."/>
            <person name="Zhou L."/>
            <person name="Zuber A."/>
            <person name="Denarie J."/>
            <person name="Dixon R.A."/>
            <person name="May G.D."/>
            <person name="Schwartz D.C."/>
            <person name="Rogers J."/>
            <person name="Quetier F."/>
            <person name="Town C.D."/>
            <person name="Roe B.A."/>
        </authorList>
    </citation>
    <scope>NUCLEOTIDE SEQUENCE [LARGE SCALE GENOMIC DNA]</scope>
    <source>
        <strain evidence="2">A17</strain>
        <strain evidence="3 4">cv. Jemalong A17</strain>
    </source>
</reference>
<reference evidence="3" key="3">
    <citation type="submission" date="2015-04" db="UniProtKB">
        <authorList>
            <consortium name="EnsemblPlants"/>
        </authorList>
    </citation>
    <scope>IDENTIFICATION</scope>
    <source>
        <strain evidence="3">cv. Jemalong A17</strain>
    </source>
</reference>
<proteinExistence type="predicted"/>
<organism evidence="2 4">
    <name type="scientific">Medicago truncatula</name>
    <name type="common">Barrel medic</name>
    <name type="synonym">Medicago tribuloides</name>
    <dbReference type="NCBI Taxonomy" id="3880"/>
    <lineage>
        <taxon>Eukaryota</taxon>
        <taxon>Viridiplantae</taxon>
        <taxon>Streptophyta</taxon>
        <taxon>Embryophyta</taxon>
        <taxon>Tracheophyta</taxon>
        <taxon>Spermatophyta</taxon>
        <taxon>Magnoliopsida</taxon>
        <taxon>eudicotyledons</taxon>
        <taxon>Gunneridae</taxon>
        <taxon>Pentapetalae</taxon>
        <taxon>rosids</taxon>
        <taxon>fabids</taxon>
        <taxon>Fabales</taxon>
        <taxon>Fabaceae</taxon>
        <taxon>Papilionoideae</taxon>
        <taxon>50 kb inversion clade</taxon>
        <taxon>NPAAA clade</taxon>
        <taxon>Hologalegina</taxon>
        <taxon>IRL clade</taxon>
        <taxon>Trifolieae</taxon>
        <taxon>Medicago</taxon>
    </lineage>
</organism>
<protein>
    <submittedName>
        <fullName evidence="2 3">Uncharacterized protein</fullName>
    </submittedName>
</protein>
<dbReference type="EMBL" id="CM001219">
    <property type="protein sequence ID" value="AES73749.1"/>
    <property type="molecule type" value="Genomic_DNA"/>
</dbReference>
<dbReference type="HOGENOM" id="CLU_2124745_0_0_1"/>
<evidence type="ECO:0000313" key="4">
    <source>
        <dbReference type="Proteomes" id="UP000002051"/>
    </source>
</evidence>
<reference evidence="2 4" key="2">
    <citation type="journal article" date="2014" name="BMC Genomics">
        <title>An improved genome release (version Mt4.0) for the model legume Medicago truncatula.</title>
        <authorList>
            <person name="Tang H."/>
            <person name="Krishnakumar V."/>
            <person name="Bidwell S."/>
            <person name="Rosen B."/>
            <person name="Chan A."/>
            <person name="Zhou S."/>
            <person name="Gentzbittel L."/>
            <person name="Childs K.L."/>
            <person name="Yandell M."/>
            <person name="Gundlach H."/>
            <person name="Mayer K.F."/>
            <person name="Schwartz D.C."/>
            <person name="Town C.D."/>
        </authorList>
    </citation>
    <scope>GENOME REANNOTATION</scope>
    <source>
        <strain evidence="3 4">cv. Jemalong A17</strain>
    </source>
</reference>
<sequence length="114" mass="12846">MMRYPSQTPPFNGYMPMENEIFSSVGASQYPEFLTQITLGCMTVANEVTPSPEDSTPKSKKNTYAQRWTDFEQPGGSGSSTPQPYSTEVLLAFSNHVRARSEEECAYFWRAITQ</sequence>
<name>G7JC96_MEDTR</name>
<evidence type="ECO:0000256" key="1">
    <source>
        <dbReference type="SAM" id="MobiDB-lite"/>
    </source>
</evidence>
<evidence type="ECO:0000313" key="3">
    <source>
        <dbReference type="EnsemblPlants" id="AES73749"/>
    </source>
</evidence>
<feature type="region of interest" description="Disordered" evidence="1">
    <location>
        <begin position="47"/>
        <end position="83"/>
    </location>
</feature>
<keyword evidence="4" id="KW-1185">Reference proteome</keyword>
<dbReference type="AlphaFoldDB" id="G7JC96"/>
<dbReference type="Proteomes" id="UP000002051">
    <property type="component" value="Chromosome 3"/>
</dbReference>
<gene>
    <name evidence="2" type="ordered locus">MTR_3g108300</name>
</gene>
<accession>G7JC96</accession>
<dbReference type="PaxDb" id="3880-AES73749"/>
<dbReference type="EnsemblPlants" id="AES73749">
    <property type="protein sequence ID" value="AES73749"/>
    <property type="gene ID" value="MTR_3g108300"/>
</dbReference>